<dbReference type="OrthoDB" id="152248at2759"/>
<dbReference type="Proteomes" id="UP000034164">
    <property type="component" value="Unassembled WGS sequence"/>
</dbReference>
<evidence type="ECO:0000256" key="1">
    <source>
        <dbReference type="SAM" id="SignalP"/>
    </source>
</evidence>
<dbReference type="VEuPathDB" id="FungiDB:EMCG_01279"/>
<feature type="signal peptide" evidence="1">
    <location>
        <begin position="1"/>
        <end position="16"/>
    </location>
</feature>
<dbReference type="AlphaFoldDB" id="A0A0G2JA97"/>
<evidence type="ECO:0000313" key="3">
    <source>
        <dbReference type="Proteomes" id="UP000034164"/>
    </source>
</evidence>
<accession>A0A0G2JA97</accession>
<evidence type="ECO:0000313" key="2">
    <source>
        <dbReference type="EMBL" id="KKZ65351.1"/>
    </source>
</evidence>
<dbReference type="EMBL" id="LCZI01000669">
    <property type="protein sequence ID" value="KKZ65351.1"/>
    <property type="molecule type" value="Genomic_DNA"/>
</dbReference>
<sequence>MISAVALLLLPALALARPVESPRPDKLQIVDTARSGKRLSPKYPGLTDDLLKIVTFGFDKLQAYIGPRSSQANRAQDCQLPL</sequence>
<protein>
    <submittedName>
        <fullName evidence="2">Uncharacterized protein</fullName>
    </submittedName>
</protein>
<organism evidence="2 3">
    <name type="scientific">[Emmonsia] crescens</name>
    <dbReference type="NCBI Taxonomy" id="73230"/>
    <lineage>
        <taxon>Eukaryota</taxon>
        <taxon>Fungi</taxon>
        <taxon>Dikarya</taxon>
        <taxon>Ascomycota</taxon>
        <taxon>Pezizomycotina</taxon>
        <taxon>Eurotiomycetes</taxon>
        <taxon>Eurotiomycetidae</taxon>
        <taxon>Onygenales</taxon>
        <taxon>Ajellomycetaceae</taxon>
        <taxon>Emergomyces</taxon>
    </lineage>
</organism>
<feature type="chain" id="PRO_5002545953" evidence="1">
    <location>
        <begin position="17"/>
        <end position="82"/>
    </location>
</feature>
<proteinExistence type="predicted"/>
<reference evidence="3" key="1">
    <citation type="journal article" date="2015" name="PLoS Genet.">
        <title>The dynamic genome and transcriptome of the human fungal pathogen Blastomyces and close relative Emmonsia.</title>
        <authorList>
            <person name="Munoz J.F."/>
            <person name="Gauthier G.M."/>
            <person name="Desjardins C.A."/>
            <person name="Gallo J.E."/>
            <person name="Holder J."/>
            <person name="Sullivan T.D."/>
            <person name="Marty A.J."/>
            <person name="Carmen J.C."/>
            <person name="Chen Z."/>
            <person name="Ding L."/>
            <person name="Gujja S."/>
            <person name="Magrini V."/>
            <person name="Misas E."/>
            <person name="Mitreva M."/>
            <person name="Priest M."/>
            <person name="Saif S."/>
            <person name="Whiston E.A."/>
            <person name="Young S."/>
            <person name="Zeng Q."/>
            <person name="Goldman W.E."/>
            <person name="Mardis E.R."/>
            <person name="Taylor J.W."/>
            <person name="McEwen J.G."/>
            <person name="Clay O.K."/>
            <person name="Klein B.S."/>
            <person name="Cuomo C.A."/>
        </authorList>
    </citation>
    <scope>NUCLEOTIDE SEQUENCE [LARGE SCALE GENOMIC DNA]</scope>
    <source>
        <strain evidence="3">UAMH 3008</strain>
    </source>
</reference>
<gene>
    <name evidence="2" type="ORF">EMCG_01279</name>
</gene>
<name>A0A0G2JA97_9EURO</name>
<keyword evidence="1" id="KW-0732">Signal</keyword>
<comment type="caution">
    <text evidence="2">The sequence shown here is derived from an EMBL/GenBank/DDBJ whole genome shotgun (WGS) entry which is preliminary data.</text>
</comment>